<dbReference type="PROSITE" id="PS50088">
    <property type="entry name" value="ANK_REPEAT"/>
    <property type="match status" value="2"/>
</dbReference>
<dbReference type="PROSITE" id="PS50297">
    <property type="entry name" value="ANK_REP_REGION"/>
    <property type="match status" value="2"/>
</dbReference>
<evidence type="ECO:0000256" key="2">
    <source>
        <dbReference type="ARBA" id="ARBA00023043"/>
    </source>
</evidence>
<evidence type="ECO:0000256" key="3">
    <source>
        <dbReference type="PROSITE-ProRule" id="PRU00023"/>
    </source>
</evidence>
<sequence length="801" mass="89777">MEVISAVASFIAIGQALAATPKVIDALQSLFGAKHEIVQLRNDVEFLKSFGDILRDTIQHLPEADAEARFSVPKATYPLVKRIEEDMILIVSKLEDLCRACQEEGKKKDQTKVARVKWLWHRRKIASLTERVKRNRESLQLVLSCTSLFALTSHGMMLLDIHTVATTHAQKTLFAPPPLQSIEQEHHDNESITRVITDDDNSESIASSIDAIASRGNCSQITLSKASREGSLYINYSEETVQSSESCQCHSSTSRIRPQPGNSVIFGWLKSVYNSAPRLGGQSCDMATCQRHRSPTRLNFRIPLLFCSRALEATLSFSSITGAGASLHLRVPRAVLADEMLHLHLLRRNIEGLRRELFYNKFSPLDEYEGQSILFRGQSSGILNVETPREVATLARYHMKRTNVDEERAILQELITLDDESTNGFWPVHEAAQNGSDLMAALQESPEDMNVLNYFGFTPLHLAIQYGNSEGVTGLILYGADLNCLDIFGRTPLMHAVLVGNYSQMQLLIDCGCSIDYYSKLGHSTALWYAIRRGSTEACRLLLRNGASTINDGTNALHKLASSTKAKCVKEKFQLFVDAGVNIEGKDEYGNTVLRKAVMHRNAYMLRLLVDAGCRLDASPNTKNSLWVAAWSGCAEIIDVIDRTGFTTDVRVQGRYGCTPLEILEWRMNADPLQRPIFILSAEDIEAFYKLLQGVRDRYLTAEIQTLKKVITRIEAKEISIAREVLDSVIQEKIDWDIPAECKTFRAIDVQIREGMMEAAIESLEEFIEVSEERIGSHPKGNAYFYRPYCKDQGIVIQDGD</sequence>
<dbReference type="Gene3D" id="1.25.40.20">
    <property type="entry name" value="Ankyrin repeat-containing domain"/>
    <property type="match status" value="2"/>
</dbReference>
<feature type="repeat" description="ANK" evidence="3">
    <location>
        <begin position="455"/>
        <end position="487"/>
    </location>
</feature>
<dbReference type="PANTHER" id="PTHR24189">
    <property type="entry name" value="MYOTROPHIN"/>
    <property type="match status" value="1"/>
</dbReference>
<protein>
    <submittedName>
        <fullName evidence="4">Uncharacterized protein</fullName>
    </submittedName>
</protein>
<organism evidence="4 5">
    <name type="scientific">Daldinia eschscholtzii</name>
    <dbReference type="NCBI Taxonomy" id="292717"/>
    <lineage>
        <taxon>Eukaryota</taxon>
        <taxon>Fungi</taxon>
        <taxon>Dikarya</taxon>
        <taxon>Ascomycota</taxon>
        <taxon>Pezizomycotina</taxon>
        <taxon>Sordariomycetes</taxon>
        <taxon>Xylariomycetidae</taxon>
        <taxon>Xylariales</taxon>
        <taxon>Hypoxylaceae</taxon>
        <taxon>Daldinia</taxon>
    </lineage>
</organism>
<accession>A0AAX6MJ30</accession>
<reference evidence="4 5" key="1">
    <citation type="journal article" date="2024" name="Front Chem Biol">
        <title>Unveiling the potential of Daldinia eschscholtzii MFLUCC 19-0629 through bioactivity and bioinformatics studies for enhanced sustainable agriculture production.</title>
        <authorList>
            <person name="Brooks S."/>
            <person name="Weaver J.A."/>
            <person name="Klomchit A."/>
            <person name="Alharthi S.A."/>
            <person name="Onlamun T."/>
            <person name="Nurani R."/>
            <person name="Vong T.K."/>
            <person name="Alberti F."/>
            <person name="Greco C."/>
        </authorList>
    </citation>
    <scope>NUCLEOTIDE SEQUENCE [LARGE SCALE GENOMIC DNA]</scope>
    <source>
        <strain evidence="4">MFLUCC 19-0629</strain>
    </source>
</reference>
<keyword evidence="5" id="KW-1185">Reference proteome</keyword>
<evidence type="ECO:0000313" key="4">
    <source>
        <dbReference type="EMBL" id="KAK6952417.1"/>
    </source>
</evidence>
<dbReference type="Pfam" id="PF12796">
    <property type="entry name" value="Ank_2"/>
    <property type="match status" value="1"/>
</dbReference>
<evidence type="ECO:0000313" key="5">
    <source>
        <dbReference type="Proteomes" id="UP001369815"/>
    </source>
</evidence>
<dbReference type="Proteomes" id="UP001369815">
    <property type="component" value="Unassembled WGS sequence"/>
</dbReference>
<proteinExistence type="predicted"/>
<keyword evidence="2 3" id="KW-0040">ANK repeat</keyword>
<dbReference type="InterPro" id="IPR036770">
    <property type="entry name" value="Ankyrin_rpt-contain_sf"/>
</dbReference>
<dbReference type="AlphaFoldDB" id="A0AAX6MJ30"/>
<dbReference type="InterPro" id="IPR002110">
    <property type="entry name" value="Ankyrin_rpt"/>
</dbReference>
<keyword evidence="1" id="KW-0677">Repeat</keyword>
<name>A0AAX6MJ30_9PEZI</name>
<dbReference type="Pfam" id="PF00023">
    <property type="entry name" value="Ank"/>
    <property type="match status" value="1"/>
</dbReference>
<dbReference type="PANTHER" id="PTHR24189:SF50">
    <property type="entry name" value="ANKYRIN REPEAT AND SOCS BOX PROTEIN 2"/>
    <property type="match status" value="1"/>
</dbReference>
<dbReference type="SUPFAM" id="SSF48403">
    <property type="entry name" value="Ankyrin repeat"/>
    <property type="match status" value="1"/>
</dbReference>
<dbReference type="EMBL" id="JBANMG010000006">
    <property type="protein sequence ID" value="KAK6952417.1"/>
    <property type="molecule type" value="Genomic_DNA"/>
</dbReference>
<dbReference type="InterPro" id="IPR050745">
    <property type="entry name" value="Multifunctional_regulatory"/>
</dbReference>
<feature type="repeat" description="ANK" evidence="3">
    <location>
        <begin position="488"/>
        <end position="520"/>
    </location>
</feature>
<dbReference type="SMART" id="SM00248">
    <property type="entry name" value="ANK"/>
    <property type="match status" value="6"/>
</dbReference>
<gene>
    <name evidence="4" type="ORF">Daesc_006954</name>
</gene>
<evidence type="ECO:0000256" key="1">
    <source>
        <dbReference type="ARBA" id="ARBA00022737"/>
    </source>
</evidence>
<comment type="caution">
    <text evidence="4">The sequence shown here is derived from an EMBL/GenBank/DDBJ whole genome shotgun (WGS) entry which is preliminary data.</text>
</comment>